<dbReference type="EMBL" id="ABEU02000014">
    <property type="protein sequence ID" value="PNR40487.1"/>
    <property type="molecule type" value="Genomic_DNA"/>
</dbReference>
<dbReference type="AlphaFoldDB" id="A0A2K1JG32"/>
<dbReference type="OMA" id="CATVIMA"/>
<evidence type="ECO:0000256" key="1">
    <source>
        <dbReference type="ARBA" id="ARBA00004651"/>
    </source>
</evidence>
<reference evidence="10" key="1">
    <citation type="journal article" date="2008" name="Science">
        <title>The Physcomitrella genome reveals evolutionary insights into the conquest of land by plants.</title>
        <authorList>
            <person name="Rensing S."/>
            <person name="Lang D."/>
            <person name="Zimmer A."/>
            <person name="Terry A."/>
            <person name="Salamov A."/>
            <person name="Shapiro H."/>
            <person name="Nishiyama T."/>
            <person name="Perroud P.-F."/>
            <person name="Lindquist E."/>
            <person name="Kamisugi Y."/>
            <person name="Tanahashi T."/>
            <person name="Sakakibara K."/>
            <person name="Fujita T."/>
            <person name="Oishi K."/>
            <person name="Shin-I T."/>
            <person name="Kuroki Y."/>
            <person name="Toyoda A."/>
            <person name="Suzuki Y."/>
            <person name="Hashimoto A."/>
            <person name="Yamaguchi K."/>
            <person name="Sugano A."/>
            <person name="Kohara Y."/>
            <person name="Fujiyama A."/>
            <person name="Anterola A."/>
            <person name="Aoki S."/>
            <person name="Ashton N."/>
            <person name="Barbazuk W.B."/>
            <person name="Barker E."/>
            <person name="Bennetzen J."/>
            <person name="Bezanilla M."/>
            <person name="Blankenship R."/>
            <person name="Cho S.H."/>
            <person name="Dutcher S."/>
            <person name="Estelle M."/>
            <person name="Fawcett J.A."/>
            <person name="Gundlach H."/>
            <person name="Hanada K."/>
            <person name="Heyl A."/>
            <person name="Hicks K.A."/>
            <person name="Hugh J."/>
            <person name="Lohr M."/>
            <person name="Mayer K."/>
            <person name="Melkozernov A."/>
            <person name="Murata T."/>
            <person name="Nelson D."/>
            <person name="Pils B."/>
            <person name="Prigge M."/>
            <person name="Reiss B."/>
            <person name="Renner T."/>
            <person name="Rombauts S."/>
            <person name="Rushton P."/>
            <person name="Sanderfoot A."/>
            <person name="Schween G."/>
            <person name="Shiu S.-H."/>
            <person name="Stueber K."/>
            <person name="Theodoulou F.L."/>
            <person name="Tu H."/>
            <person name="Van de Peer Y."/>
            <person name="Verrier P.J."/>
            <person name="Waters E."/>
            <person name="Wood A."/>
            <person name="Yang L."/>
            <person name="Cove D."/>
            <person name="Cuming A."/>
            <person name="Hasebe M."/>
            <person name="Lucas S."/>
            <person name="Mishler D.B."/>
            <person name="Reski R."/>
            <person name="Grigoriev I."/>
            <person name="Quatrano R.S."/>
            <person name="Boore J.L."/>
        </authorList>
    </citation>
    <scope>NUCLEOTIDE SEQUENCE [LARGE SCALE GENOMIC DNA]</scope>
</reference>
<evidence type="ECO:0000313" key="10">
    <source>
        <dbReference type="EMBL" id="PNR40487.1"/>
    </source>
</evidence>
<comment type="similarity">
    <text evidence="2 8">Belongs to the Casparian strip membrane proteins (CASP) family.</text>
</comment>
<evidence type="ECO:0000256" key="2">
    <source>
        <dbReference type="ARBA" id="ARBA00007651"/>
    </source>
</evidence>
<dbReference type="OrthoDB" id="1906221at2759"/>
<keyword evidence="4 8" id="KW-1003">Cell membrane</keyword>
<dbReference type="PANTHER" id="PTHR33573:SF47">
    <property type="entry name" value="CASP-LIKE PROTEIN 1U1"/>
    <property type="match status" value="1"/>
</dbReference>
<gene>
    <name evidence="10" type="ORF">PHYPA_017889</name>
</gene>
<keyword evidence="7 8" id="KW-0472">Membrane</keyword>
<dbReference type="InterPro" id="IPR006459">
    <property type="entry name" value="CASP/CASPL"/>
</dbReference>
<organism evidence="10">
    <name type="scientific">Physcomitrium patens</name>
    <name type="common">Spreading-leaved earth moss</name>
    <name type="synonym">Physcomitrella patens</name>
    <dbReference type="NCBI Taxonomy" id="3218"/>
    <lineage>
        <taxon>Eukaryota</taxon>
        <taxon>Viridiplantae</taxon>
        <taxon>Streptophyta</taxon>
        <taxon>Embryophyta</taxon>
        <taxon>Bryophyta</taxon>
        <taxon>Bryophytina</taxon>
        <taxon>Bryopsida</taxon>
        <taxon>Funariidae</taxon>
        <taxon>Funariales</taxon>
        <taxon>Funariaceae</taxon>
        <taxon>Physcomitrium</taxon>
    </lineage>
</organism>
<feature type="transmembrane region" description="Helical" evidence="8">
    <location>
        <begin position="76"/>
        <end position="103"/>
    </location>
</feature>
<keyword evidence="6 8" id="KW-1133">Transmembrane helix</keyword>
<dbReference type="PANTHER" id="PTHR33573">
    <property type="entry name" value="CASP-LIKE PROTEIN 4A4"/>
    <property type="match status" value="1"/>
</dbReference>
<protein>
    <recommendedName>
        <fullName evidence="8">CASP-like protein</fullName>
    </recommendedName>
</protein>
<feature type="transmembrane region" description="Helical" evidence="8">
    <location>
        <begin position="46"/>
        <end position="64"/>
    </location>
</feature>
<feature type="transmembrane region" description="Helical" evidence="8">
    <location>
        <begin position="173"/>
        <end position="193"/>
    </location>
</feature>
<dbReference type="Pfam" id="PF04535">
    <property type="entry name" value="CASP_dom"/>
    <property type="match status" value="1"/>
</dbReference>
<comment type="subcellular location">
    <subcellularLocation>
        <location evidence="1 8">Cell membrane</location>
        <topology evidence="1 8">Multi-pass membrane protein</topology>
    </subcellularLocation>
</comment>
<keyword evidence="5 8" id="KW-0812">Transmembrane</keyword>
<dbReference type="NCBIfam" id="TIGR01569">
    <property type="entry name" value="A_tha_TIGR01569"/>
    <property type="match status" value="1"/>
</dbReference>
<evidence type="ECO:0000256" key="5">
    <source>
        <dbReference type="ARBA" id="ARBA00022692"/>
    </source>
</evidence>
<name>A0A2K1JG32_PHYPA</name>
<feature type="transmembrane region" description="Helical" evidence="8">
    <location>
        <begin position="115"/>
        <end position="144"/>
    </location>
</feature>
<evidence type="ECO:0000256" key="6">
    <source>
        <dbReference type="ARBA" id="ARBA00022989"/>
    </source>
</evidence>
<dbReference type="GO" id="GO:0005886">
    <property type="term" value="C:plasma membrane"/>
    <property type="evidence" value="ECO:0007669"/>
    <property type="project" value="UniProtKB-SubCell"/>
</dbReference>
<evidence type="ECO:0000256" key="4">
    <source>
        <dbReference type="ARBA" id="ARBA00022475"/>
    </source>
</evidence>
<evidence type="ECO:0000259" key="9">
    <source>
        <dbReference type="Pfam" id="PF04535"/>
    </source>
</evidence>
<accession>A0A2K1JG32</accession>
<dbReference type="InterPro" id="IPR006702">
    <property type="entry name" value="CASP_dom"/>
</dbReference>
<comment type="subunit">
    <text evidence="3 8">Homodimer and heterodimers.</text>
</comment>
<evidence type="ECO:0000256" key="7">
    <source>
        <dbReference type="ARBA" id="ARBA00023136"/>
    </source>
</evidence>
<proteinExistence type="inferred from homology"/>
<reference evidence="10" key="2">
    <citation type="journal article" date="2018" name="Plant J.">
        <title>The Physcomitrella patens chromosome-scale assembly reveals moss genome structure and evolution.</title>
        <authorList>
            <person name="Lang D."/>
            <person name="Ullrich K.K."/>
            <person name="Murat F."/>
            <person name="Fuchs J."/>
            <person name="Jenkins J."/>
            <person name="Haas F.B."/>
            <person name="Piednoel M."/>
            <person name="Gundlach H."/>
            <person name="Van Bel M."/>
            <person name="Meyberg R."/>
            <person name="Vives C."/>
            <person name="Morata J."/>
            <person name="Symeonidi A."/>
            <person name="Hiss M."/>
            <person name="Muchero W."/>
            <person name="Kamisugi Y."/>
            <person name="Saleh O."/>
            <person name="Blanc G."/>
            <person name="Decker E.L."/>
            <person name="van Gessel N."/>
            <person name="Grimwood J."/>
            <person name="Hayes R.D."/>
            <person name="Graham S.W."/>
            <person name="Gunter L.E."/>
            <person name="McDaniel S.F."/>
            <person name="Hoernstein S.N.W."/>
            <person name="Larsson A."/>
            <person name="Li F.W."/>
            <person name="Perroud P.F."/>
            <person name="Phillips J."/>
            <person name="Ranjan P."/>
            <person name="Rokshar D.S."/>
            <person name="Rothfels C.J."/>
            <person name="Schneider L."/>
            <person name="Shu S."/>
            <person name="Stevenson D.W."/>
            <person name="Thummler F."/>
            <person name="Tillich M."/>
            <person name="Villarreal Aguilar J.C."/>
            <person name="Widiez T."/>
            <person name="Wong G.K."/>
            <person name="Wymore A."/>
            <person name="Zhang Y."/>
            <person name="Zimmer A.D."/>
            <person name="Quatrano R.S."/>
            <person name="Mayer K.F.X."/>
            <person name="Goodstein D."/>
            <person name="Casacuberta J.M."/>
            <person name="Vandepoele K."/>
            <person name="Reski R."/>
            <person name="Cuming A.C."/>
            <person name="Tuskan G.A."/>
            <person name="Maumus F."/>
            <person name="Salse J."/>
            <person name="Schmutz J."/>
            <person name="Rensing S.A."/>
        </authorList>
    </citation>
    <scope>NUCLEOTIDE SEQUENCE [LARGE SCALE GENOMIC DNA]</scope>
</reference>
<feature type="domain" description="Casparian strip membrane protein" evidence="9">
    <location>
        <begin position="42"/>
        <end position="181"/>
    </location>
</feature>
<evidence type="ECO:0000256" key="8">
    <source>
        <dbReference type="RuleBase" id="RU361233"/>
    </source>
</evidence>
<sequence length="204" mass="21995">MADVSIPVSEPFNAKKGSPYNNGGLAPRAYDDAPQKGHRVHHCLNFIVRLLTAMASAAALTTMVKSNQGPARWRDFWAFKWFIIANAIVLTYSTLAALASLLGEWTRRGPLSSTPLAWLTFLVDFLLANALMSAASTATAISWVGRKGQPNAGWEAQCVAVGGFCRRVLGALIASYIGWVLLALSTILAATAIHRLRRRSAVAN</sequence>
<evidence type="ECO:0000256" key="3">
    <source>
        <dbReference type="ARBA" id="ARBA00011489"/>
    </source>
</evidence>
<comment type="caution">
    <text evidence="10">The sequence shown here is derived from an EMBL/GenBank/DDBJ whole genome shotgun (WGS) entry which is preliminary data.</text>
</comment>